<dbReference type="EMBL" id="CP046956">
    <property type="protein sequence ID" value="QTN01415.1"/>
    <property type="molecule type" value="Genomic_DNA"/>
</dbReference>
<dbReference type="SUPFAM" id="SSF55729">
    <property type="entry name" value="Acyl-CoA N-acyltransferases (Nat)"/>
    <property type="match status" value="1"/>
</dbReference>
<gene>
    <name evidence="2" type="ORF">ERJ70_06720</name>
</gene>
<keyword evidence="3" id="KW-1185">Reference proteome</keyword>
<feature type="domain" description="N-acetyltransferase" evidence="1">
    <location>
        <begin position="1"/>
        <end position="137"/>
    </location>
</feature>
<reference evidence="2 3" key="1">
    <citation type="submission" date="2019-12" db="EMBL/GenBank/DDBJ databases">
        <title>The whole genome sequencing of a strain isolated from a Mars analog, Dalangtan Playa.</title>
        <authorList>
            <person name="Huang T."/>
        </authorList>
    </citation>
    <scope>NUCLEOTIDE SEQUENCE [LARGE SCALE GENOMIC DNA]</scope>
    <source>
        <strain evidence="2 3">DP4-553-S</strain>
    </source>
</reference>
<dbReference type="InterPro" id="IPR000182">
    <property type="entry name" value="GNAT_dom"/>
</dbReference>
<evidence type="ECO:0000313" key="2">
    <source>
        <dbReference type="EMBL" id="QTN01415.1"/>
    </source>
</evidence>
<dbReference type="PROSITE" id="PS51186">
    <property type="entry name" value="GNAT"/>
    <property type="match status" value="1"/>
</dbReference>
<evidence type="ECO:0000313" key="3">
    <source>
        <dbReference type="Proteomes" id="UP000665043"/>
    </source>
</evidence>
<protein>
    <submittedName>
        <fullName evidence="2">GNAT family N-acetyltransferase</fullName>
    </submittedName>
</protein>
<proteinExistence type="predicted"/>
<dbReference type="CDD" id="cd04301">
    <property type="entry name" value="NAT_SF"/>
    <property type="match status" value="1"/>
</dbReference>
<accession>A0ABX7VX41</accession>
<sequence length="137" mass="15793">MPEQPILEGVLLLHDSIFGDADKLAGKIKKRQYLLFTLAFDLGTVIGYKIGYPVDEKKFYSWLGGVSTDYRNMGIASALMQHQHVYLREKGYDRVQTKTMNRWRSMLLLNIKTGFDITDTYLDKKGELKIVLEKELS</sequence>
<dbReference type="Proteomes" id="UP000665043">
    <property type="component" value="Chromosome"/>
</dbReference>
<dbReference type="Pfam" id="PF00583">
    <property type="entry name" value="Acetyltransf_1"/>
    <property type="match status" value="1"/>
</dbReference>
<evidence type="ECO:0000259" key="1">
    <source>
        <dbReference type="PROSITE" id="PS51186"/>
    </source>
</evidence>
<organism evidence="2 3">
    <name type="scientific">Sediminibacillus dalangtanensis</name>
    <dbReference type="NCBI Taxonomy" id="2729421"/>
    <lineage>
        <taxon>Bacteria</taxon>
        <taxon>Bacillati</taxon>
        <taxon>Bacillota</taxon>
        <taxon>Bacilli</taxon>
        <taxon>Bacillales</taxon>
        <taxon>Bacillaceae</taxon>
        <taxon>Sediminibacillus</taxon>
    </lineage>
</organism>
<dbReference type="Gene3D" id="3.40.630.30">
    <property type="match status" value="1"/>
</dbReference>
<dbReference type="InterPro" id="IPR016181">
    <property type="entry name" value="Acyl_CoA_acyltransferase"/>
</dbReference>
<name>A0ABX7VX41_9BACI</name>